<evidence type="ECO:0000313" key="2">
    <source>
        <dbReference type="Proteomes" id="UP000537718"/>
    </source>
</evidence>
<dbReference type="EMBL" id="JACHCF010000004">
    <property type="protein sequence ID" value="MBB5621114.1"/>
    <property type="molecule type" value="Genomic_DNA"/>
</dbReference>
<evidence type="ECO:0000313" key="1">
    <source>
        <dbReference type="EMBL" id="MBB5621114.1"/>
    </source>
</evidence>
<dbReference type="AlphaFoldDB" id="A0A7W9DJU6"/>
<comment type="caution">
    <text evidence="1">The sequence shown here is derived from an EMBL/GenBank/DDBJ whole genome shotgun (WGS) entry which is preliminary data.</text>
</comment>
<organism evidence="1 2">
    <name type="scientific">Pedobacter cryoconitis</name>
    <dbReference type="NCBI Taxonomy" id="188932"/>
    <lineage>
        <taxon>Bacteria</taxon>
        <taxon>Pseudomonadati</taxon>
        <taxon>Bacteroidota</taxon>
        <taxon>Sphingobacteriia</taxon>
        <taxon>Sphingobacteriales</taxon>
        <taxon>Sphingobacteriaceae</taxon>
        <taxon>Pedobacter</taxon>
    </lineage>
</organism>
<dbReference type="Proteomes" id="UP000537718">
    <property type="component" value="Unassembled WGS sequence"/>
</dbReference>
<accession>A0A7W9DJU6</accession>
<protein>
    <submittedName>
        <fullName evidence="1">Uncharacterized protein</fullName>
    </submittedName>
</protein>
<reference evidence="1 2" key="1">
    <citation type="submission" date="2020-08" db="EMBL/GenBank/DDBJ databases">
        <title>Genomic Encyclopedia of Type Strains, Phase IV (KMG-V): Genome sequencing to study the core and pangenomes of soil and plant-associated prokaryotes.</title>
        <authorList>
            <person name="Whitman W."/>
        </authorList>
    </citation>
    <scope>NUCLEOTIDE SEQUENCE [LARGE SCALE GENOMIC DNA]</scope>
    <source>
        <strain evidence="1 2">MP7CTX6</strain>
    </source>
</reference>
<sequence length="57" mass="6855">MILNYNYESLYTNYLNQLNEYKTQIQFRHIVFSSRIGAQLIFSFNDQSYPNVKLIIS</sequence>
<proteinExistence type="predicted"/>
<name>A0A7W9DJU6_9SPHI</name>
<gene>
    <name evidence="1" type="ORF">HDE69_002167</name>
</gene>